<feature type="region of interest" description="Disordered" evidence="1">
    <location>
        <begin position="71"/>
        <end position="93"/>
    </location>
</feature>
<evidence type="ECO:0000313" key="2">
    <source>
        <dbReference type="EMBL" id="GAA5111648.1"/>
    </source>
</evidence>
<dbReference type="Proteomes" id="UP001500864">
    <property type="component" value="Unassembled WGS sequence"/>
</dbReference>
<evidence type="ECO:0008006" key="4">
    <source>
        <dbReference type="Google" id="ProtNLM"/>
    </source>
</evidence>
<dbReference type="SUPFAM" id="SSF101082">
    <property type="entry name" value="Typo IV secretion system protein TraC"/>
    <property type="match status" value="1"/>
</dbReference>
<evidence type="ECO:0000313" key="3">
    <source>
        <dbReference type="Proteomes" id="UP001500864"/>
    </source>
</evidence>
<gene>
    <name evidence="2" type="ORF">GCM10023261_15970</name>
</gene>
<comment type="caution">
    <text evidence="2">The sequence shown here is derived from an EMBL/GenBank/DDBJ whole genome shotgun (WGS) entry which is preliminary data.</text>
</comment>
<organism evidence="2 3">
    <name type="scientific">Bartonella jaculi</name>
    <dbReference type="NCBI Taxonomy" id="686226"/>
    <lineage>
        <taxon>Bacteria</taxon>
        <taxon>Pseudomonadati</taxon>
        <taxon>Pseudomonadota</taxon>
        <taxon>Alphaproteobacteria</taxon>
        <taxon>Hyphomicrobiales</taxon>
        <taxon>Bartonellaceae</taxon>
        <taxon>Bartonella</taxon>
    </lineage>
</organism>
<reference evidence="3" key="1">
    <citation type="journal article" date="2019" name="Int. J. Syst. Evol. Microbiol.">
        <title>The Global Catalogue of Microorganisms (GCM) 10K type strain sequencing project: providing services to taxonomists for standard genome sequencing and annotation.</title>
        <authorList>
            <consortium name="The Broad Institute Genomics Platform"/>
            <consortium name="The Broad Institute Genome Sequencing Center for Infectious Disease"/>
            <person name="Wu L."/>
            <person name="Ma J."/>
        </authorList>
    </citation>
    <scope>NUCLEOTIDE SEQUENCE [LARGE SCALE GENOMIC DNA]</scope>
    <source>
        <strain evidence="3">JCM 17712</strain>
    </source>
</reference>
<name>A0ABP9N843_9HYPH</name>
<protein>
    <recommendedName>
        <fullName evidence="4">TrwJ3 protein</fullName>
    </recommendedName>
</protein>
<dbReference type="Gene3D" id="1.20.58.430">
    <property type="entry name" value="Type IV secretion system, VirB5-domain"/>
    <property type="match status" value="1"/>
</dbReference>
<dbReference type="Pfam" id="PF07996">
    <property type="entry name" value="T4SS"/>
    <property type="match status" value="1"/>
</dbReference>
<dbReference type="InterPro" id="IPR023220">
    <property type="entry name" value="T4SS_VirB5-domain"/>
</dbReference>
<evidence type="ECO:0000256" key="1">
    <source>
        <dbReference type="SAM" id="MobiDB-lite"/>
    </source>
</evidence>
<dbReference type="RefSeq" id="WP_345117339.1">
    <property type="nucleotide sequence ID" value="NZ_BAABIZ010000039.1"/>
</dbReference>
<keyword evidence="3" id="KW-1185">Reference proteome</keyword>
<accession>A0ABP9N843</accession>
<proteinExistence type="predicted"/>
<dbReference type="EMBL" id="BAABIZ010000039">
    <property type="protein sequence ID" value="GAA5111648.1"/>
    <property type="molecule type" value="Genomic_DNA"/>
</dbReference>
<sequence>MRKLFIIIGVIAFIGILNSTRAFAWSEWNWGWHPKPKASQQKPSSEHEYLQIIDLLKKQLEVSQKQLKKAEEMHRSLTGTRTKSKEPGEDDGSFYFRNPQFIYDKDKQKDIFGNNKITGTDVISQEFNRIARSELYPQDSTTSAVRNMINRRKQYAEFMDKTVALQVFKEIENRFQQIANMLVTFDQMKDLKGVTELQMRMKGTLAMIQNETAKLHMIAHSRNIEQALISRLQRTRNVQILGSTNTQMPQIR</sequence>
<dbReference type="InterPro" id="IPR014158">
    <property type="entry name" value="T4SS_VirB5"/>
</dbReference>
<dbReference type="CDD" id="cd14262">
    <property type="entry name" value="VirB5_like"/>
    <property type="match status" value="1"/>
</dbReference>